<dbReference type="EMBL" id="UINC01045654">
    <property type="protein sequence ID" value="SVB52667.1"/>
    <property type="molecule type" value="Genomic_DNA"/>
</dbReference>
<reference evidence="2" key="1">
    <citation type="submission" date="2018-05" db="EMBL/GenBank/DDBJ databases">
        <authorList>
            <person name="Lanie J.A."/>
            <person name="Ng W.-L."/>
            <person name="Kazmierczak K.M."/>
            <person name="Andrzejewski T.M."/>
            <person name="Davidsen T.M."/>
            <person name="Wayne K.J."/>
            <person name="Tettelin H."/>
            <person name="Glass J.I."/>
            <person name="Rusch D."/>
            <person name="Podicherti R."/>
            <person name="Tsui H.-C.T."/>
            <person name="Winkler M.E."/>
        </authorList>
    </citation>
    <scope>NUCLEOTIDE SEQUENCE</scope>
</reference>
<evidence type="ECO:0008006" key="3">
    <source>
        <dbReference type="Google" id="ProtNLM"/>
    </source>
</evidence>
<gene>
    <name evidence="2" type="ORF">METZ01_LOCUS205521</name>
</gene>
<name>A0A382ES63_9ZZZZ</name>
<dbReference type="Gene3D" id="1.10.12.10">
    <property type="entry name" value="Lyase 2-enoyl-coa Hydratase, Chain A, domain 2"/>
    <property type="match status" value="1"/>
</dbReference>
<dbReference type="CDD" id="cd06558">
    <property type="entry name" value="crotonase-like"/>
    <property type="match status" value="1"/>
</dbReference>
<evidence type="ECO:0000313" key="2">
    <source>
        <dbReference type="EMBL" id="SVB52667.1"/>
    </source>
</evidence>
<dbReference type="AlphaFoldDB" id="A0A382ES63"/>
<dbReference type="Gene3D" id="3.90.226.10">
    <property type="entry name" value="2-enoyl-CoA Hydratase, Chain A, domain 1"/>
    <property type="match status" value="1"/>
</dbReference>
<organism evidence="2">
    <name type="scientific">marine metagenome</name>
    <dbReference type="NCBI Taxonomy" id="408172"/>
    <lineage>
        <taxon>unclassified sequences</taxon>
        <taxon>metagenomes</taxon>
        <taxon>ecological metagenomes</taxon>
    </lineage>
</organism>
<dbReference type="SUPFAM" id="SSF52096">
    <property type="entry name" value="ClpP/crotonase"/>
    <property type="match status" value="1"/>
</dbReference>
<proteinExistence type="inferred from homology"/>
<comment type="similarity">
    <text evidence="1">Belongs to the enoyl-CoA hydratase/isomerase family.</text>
</comment>
<dbReference type="PANTHER" id="PTHR43802">
    <property type="entry name" value="ENOYL-COA HYDRATASE"/>
    <property type="match status" value="1"/>
</dbReference>
<dbReference type="InterPro" id="IPR029045">
    <property type="entry name" value="ClpP/crotonase-like_dom_sf"/>
</dbReference>
<sequence length="261" mass="28988">MTYEFIEVENIGNVGVVRLNRPEKLNAWNAEMGAEVRNAIETFNNDPVVGSIVTTGNGRAFCAGADISGWSQDLAGEREWTPVERSTDEENWIDFCTRSKPLIAAVRGYAVGIGVTQILPYDLRLACENARFSFRFVRVGLLPELGSTALLPRLIGLGRAVEACMTARDIKAEEALRIGLVTEVIPESTFFERVLEVAEIIAANPTTQLMQTKELFAKNIVEPDFGKIMRQEGEALGIARKSAEHREAVQAFLEKREPNFR</sequence>
<dbReference type="PANTHER" id="PTHR43802:SF1">
    <property type="entry name" value="IP11341P-RELATED"/>
    <property type="match status" value="1"/>
</dbReference>
<dbReference type="InterPro" id="IPR014748">
    <property type="entry name" value="Enoyl-CoA_hydra_C"/>
</dbReference>
<dbReference type="Pfam" id="PF00378">
    <property type="entry name" value="ECH_1"/>
    <property type="match status" value="1"/>
</dbReference>
<accession>A0A382ES63</accession>
<evidence type="ECO:0000256" key="1">
    <source>
        <dbReference type="ARBA" id="ARBA00005254"/>
    </source>
</evidence>
<dbReference type="InterPro" id="IPR001753">
    <property type="entry name" value="Enoyl-CoA_hydra/iso"/>
</dbReference>
<protein>
    <recommendedName>
        <fullName evidence="3">Enoyl-CoA hydratase</fullName>
    </recommendedName>
</protein>